<evidence type="ECO:0000256" key="1">
    <source>
        <dbReference type="SAM" id="MobiDB-lite"/>
    </source>
</evidence>
<feature type="region of interest" description="Disordered" evidence="1">
    <location>
        <begin position="162"/>
        <end position="185"/>
    </location>
</feature>
<evidence type="ECO:0000313" key="2">
    <source>
        <dbReference type="EMBL" id="KAF0025497.1"/>
    </source>
</evidence>
<reference evidence="2 3" key="1">
    <citation type="submission" date="2019-06" db="EMBL/GenBank/DDBJ databases">
        <title>Draft genomes of female and male turbot (Scophthalmus maximus).</title>
        <authorList>
            <person name="Xu H."/>
            <person name="Xu X.-W."/>
            <person name="Shao C."/>
            <person name="Chen S."/>
        </authorList>
    </citation>
    <scope>NUCLEOTIDE SEQUENCE [LARGE SCALE GENOMIC DNA]</scope>
    <source>
        <strain evidence="2">Ysfricsl-2016a</strain>
        <tissue evidence="2">Blood</tissue>
    </source>
</reference>
<comment type="caution">
    <text evidence="2">The sequence shown here is derived from an EMBL/GenBank/DDBJ whole genome shotgun (WGS) entry which is preliminary data.</text>
</comment>
<accession>A0A6A4RY71</accession>
<sequence length="262" mass="28367">MEAALLSKRRGMPNDSFSFSLSFRFVLGQSDPCLGPGLSSPHCVACSHPALLLATGLQKPRPGLQLKEMDARTLLIGYSIKGHGGPPLLWGPALSSSSSSRGLLYGSLENKPFLLRSWLLSLFFWVIFASVRLLLQEATTPPAGYFASEGRVLHQTGRNCAKTSEDERTPGAPWPCRPHEGSHRHPLRRGGVGLRKMFHATEGQLSGFVLDMAEPSGGALRPGQGAFVPGVRALRKCPLFLARTLAVLPRLAFIRSCDDLIS</sequence>
<dbReference type="AlphaFoldDB" id="A0A6A4RY71"/>
<protein>
    <submittedName>
        <fullName evidence="2">Uncharacterized protein</fullName>
    </submittedName>
</protein>
<name>A0A6A4RY71_SCOMX</name>
<dbReference type="Proteomes" id="UP000438429">
    <property type="component" value="Unassembled WGS sequence"/>
</dbReference>
<organism evidence="2 3">
    <name type="scientific">Scophthalmus maximus</name>
    <name type="common">Turbot</name>
    <name type="synonym">Psetta maxima</name>
    <dbReference type="NCBI Taxonomy" id="52904"/>
    <lineage>
        <taxon>Eukaryota</taxon>
        <taxon>Metazoa</taxon>
        <taxon>Chordata</taxon>
        <taxon>Craniata</taxon>
        <taxon>Vertebrata</taxon>
        <taxon>Euteleostomi</taxon>
        <taxon>Actinopterygii</taxon>
        <taxon>Neopterygii</taxon>
        <taxon>Teleostei</taxon>
        <taxon>Neoteleostei</taxon>
        <taxon>Acanthomorphata</taxon>
        <taxon>Carangaria</taxon>
        <taxon>Pleuronectiformes</taxon>
        <taxon>Pleuronectoidei</taxon>
        <taxon>Scophthalmidae</taxon>
        <taxon>Scophthalmus</taxon>
    </lineage>
</organism>
<proteinExistence type="predicted"/>
<dbReference type="EMBL" id="VEVO01000020">
    <property type="protein sequence ID" value="KAF0025497.1"/>
    <property type="molecule type" value="Genomic_DNA"/>
</dbReference>
<evidence type="ECO:0000313" key="3">
    <source>
        <dbReference type="Proteomes" id="UP000438429"/>
    </source>
</evidence>
<gene>
    <name evidence="2" type="ORF">F2P81_022378</name>
</gene>